<dbReference type="InterPro" id="IPR009091">
    <property type="entry name" value="RCC1/BLIP-II"/>
</dbReference>
<dbReference type="Proteomes" id="UP001470230">
    <property type="component" value="Unassembled WGS sequence"/>
</dbReference>
<dbReference type="PANTHER" id="PTHR45982:SF11">
    <property type="entry name" value="E3 UBIQUITIN-PROTEIN LIGASE HERC1 ISOFORM X1-RELATED"/>
    <property type="match status" value="1"/>
</dbReference>
<reference evidence="4 5" key="1">
    <citation type="submission" date="2024-04" db="EMBL/GenBank/DDBJ databases">
        <title>Tritrichomonas musculus Genome.</title>
        <authorList>
            <person name="Alves-Ferreira E."/>
            <person name="Grigg M."/>
            <person name="Lorenzi H."/>
            <person name="Galac M."/>
        </authorList>
    </citation>
    <scope>NUCLEOTIDE SEQUENCE [LARGE SCALE GENOMIC DNA]</scope>
    <source>
        <strain evidence="4 5">EAF2021</strain>
    </source>
</reference>
<dbReference type="Gene3D" id="2.130.10.30">
    <property type="entry name" value="Regulator of chromosome condensation 1/beta-lactamase-inhibitor protein II"/>
    <property type="match status" value="2"/>
</dbReference>
<dbReference type="EMBL" id="JAPFFF010000004">
    <property type="protein sequence ID" value="KAK8891110.1"/>
    <property type="molecule type" value="Genomic_DNA"/>
</dbReference>
<gene>
    <name evidence="4" type="ORF">M9Y10_028315</name>
</gene>
<evidence type="ECO:0000313" key="4">
    <source>
        <dbReference type="EMBL" id="KAK8891110.1"/>
    </source>
</evidence>
<evidence type="ECO:0000256" key="1">
    <source>
        <dbReference type="PROSITE-ProRule" id="PRU00235"/>
    </source>
</evidence>
<evidence type="ECO:0000313" key="5">
    <source>
        <dbReference type="Proteomes" id="UP001470230"/>
    </source>
</evidence>
<evidence type="ECO:0000256" key="2">
    <source>
        <dbReference type="SAM" id="Coils"/>
    </source>
</evidence>
<feature type="coiled-coil region" evidence="2">
    <location>
        <begin position="444"/>
        <end position="594"/>
    </location>
</feature>
<dbReference type="PROSITE" id="PS50012">
    <property type="entry name" value="RCC1_3"/>
    <property type="match status" value="1"/>
</dbReference>
<sequence length="644" mass="72968">MIAAGRNTFDYLFTKSNKQADDGTSLIDPPEFINLDYNQIVAFSMGSKHSVYITKDGKAFGYGDDRSFFIGTQNRQIYQNQVQIIFDNVADKFISVKCGQIYTAYLTEKGFMIICSEKSVHFVPSIHTFKYPIVYISGSYLSPVAIDAKGDFYIFSKNPAKAPRHFHLQEPVYDICRCSVYVPVANKNGSILIPNQPNFPNTHSIRSHLPPIKSQVNTHPDEKSNCCKLKISFTVVVTVNGKLYANGALNNNSPNFSEIYSMYGVHVKHVYGYCGHCIAISDNGHVYSVGDNSSGQLGDGTTIDKYQFVPLHNMNNALSNEIAVDASVGDSHSLIITESGKLFGFGANGKNQLFTIQQNDNILVPTEINLESFKKSFAEKNKQLMPFNSSKSEYDGKITFAWCSNSSSIALIGQKPPIHLGFSHFLGANEGLAMQIRSIGASNSEHIEKQIDQLKLEIQHEKDQNQLLLQEKQKLLEENQRIKNEQEKIRTQNITFNNIQNERNRRRMQMKLCDIFDENDNLTADNERKTKEIEELKKENDKLRYENEKLRNDNQHHISKEEYNKELNFKNNENIKLKKELEEKNVKIANLLNIIGNPNDKTIIKITEPILPRTNVIQSRHVNSHASSAKAMPIIKKPSLPSKK</sequence>
<name>A0ABR2KMA5_9EUKA</name>
<dbReference type="SUPFAM" id="SSF50985">
    <property type="entry name" value="RCC1/BLIP-II"/>
    <property type="match status" value="2"/>
</dbReference>
<dbReference type="InterPro" id="IPR000408">
    <property type="entry name" value="Reg_chr_condens"/>
</dbReference>
<dbReference type="InterPro" id="IPR051553">
    <property type="entry name" value="Ran_GTPase-activating"/>
</dbReference>
<keyword evidence="5" id="KW-1185">Reference proteome</keyword>
<evidence type="ECO:0000256" key="3">
    <source>
        <dbReference type="SAM" id="MobiDB-lite"/>
    </source>
</evidence>
<feature type="repeat" description="RCC1" evidence="1">
    <location>
        <begin position="284"/>
        <end position="339"/>
    </location>
</feature>
<protein>
    <submittedName>
        <fullName evidence="4">Uncharacterized protein</fullName>
    </submittedName>
</protein>
<dbReference type="PANTHER" id="PTHR45982">
    <property type="entry name" value="REGULATOR OF CHROMOSOME CONDENSATION"/>
    <property type="match status" value="1"/>
</dbReference>
<feature type="compositionally biased region" description="Low complexity" evidence="3">
    <location>
        <begin position="633"/>
        <end position="644"/>
    </location>
</feature>
<proteinExistence type="predicted"/>
<accession>A0ABR2KMA5</accession>
<feature type="region of interest" description="Disordered" evidence="3">
    <location>
        <begin position="622"/>
        <end position="644"/>
    </location>
</feature>
<organism evidence="4 5">
    <name type="scientific">Tritrichomonas musculus</name>
    <dbReference type="NCBI Taxonomy" id="1915356"/>
    <lineage>
        <taxon>Eukaryota</taxon>
        <taxon>Metamonada</taxon>
        <taxon>Parabasalia</taxon>
        <taxon>Tritrichomonadida</taxon>
        <taxon>Tritrichomonadidae</taxon>
        <taxon>Tritrichomonas</taxon>
    </lineage>
</organism>
<comment type="caution">
    <text evidence="4">The sequence shown here is derived from an EMBL/GenBank/DDBJ whole genome shotgun (WGS) entry which is preliminary data.</text>
</comment>
<keyword evidence="2" id="KW-0175">Coiled coil</keyword>
<dbReference type="Pfam" id="PF00415">
    <property type="entry name" value="RCC1"/>
    <property type="match status" value="1"/>
</dbReference>